<feature type="non-terminal residue" evidence="1">
    <location>
        <position position="375"/>
    </location>
</feature>
<dbReference type="Proteomes" id="UP000789860">
    <property type="component" value="Unassembled WGS sequence"/>
</dbReference>
<proteinExistence type="predicted"/>
<evidence type="ECO:0000313" key="2">
    <source>
        <dbReference type="Proteomes" id="UP000789860"/>
    </source>
</evidence>
<organism evidence="1 2">
    <name type="scientific">Scutellospora calospora</name>
    <dbReference type="NCBI Taxonomy" id="85575"/>
    <lineage>
        <taxon>Eukaryota</taxon>
        <taxon>Fungi</taxon>
        <taxon>Fungi incertae sedis</taxon>
        <taxon>Mucoromycota</taxon>
        <taxon>Glomeromycotina</taxon>
        <taxon>Glomeromycetes</taxon>
        <taxon>Diversisporales</taxon>
        <taxon>Gigasporaceae</taxon>
        <taxon>Scutellospora</taxon>
    </lineage>
</organism>
<gene>
    <name evidence="1" type="ORF">SCALOS_LOCUS6246</name>
</gene>
<sequence>MSLVADYSSDVSSSDEDFMPTALKTETLQKTSISSLLPPPKTISKNKKDGPVKIVVDLPSQVDDLEEEENVSKKQRISTSNSLLSLLPAPKRTITNERKLNDNRSTTQTTAKTTTFVPHTITKKKPITKSDNPLNSNNIEAKQLIIKNEDDTEEANAITESFFPLGPEITNIKSINETKDVSIASITTGDSYASTDALNTTDFSFSNDEYASNEYYNDGQWQENANAYVEYQGIYDESHQQIGSEQTQSNWELDDEMFQKLGGRRGKKEGPIKIKEINAADQMADAWQSQVANLSKPTRGSGEGSGRLKPTRGQKRKHNLMYLAFQATSMESEMKEQHATNRKTKRETQAKYDGSNQPMPFLFTAFVRYCAIEDV</sequence>
<accession>A0ACA9MCR7</accession>
<dbReference type="EMBL" id="CAJVPM010011559">
    <property type="protein sequence ID" value="CAG8582119.1"/>
    <property type="molecule type" value="Genomic_DNA"/>
</dbReference>
<name>A0ACA9MCR7_9GLOM</name>
<keyword evidence="2" id="KW-1185">Reference proteome</keyword>
<reference evidence="1" key="1">
    <citation type="submission" date="2021-06" db="EMBL/GenBank/DDBJ databases">
        <authorList>
            <person name="Kallberg Y."/>
            <person name="Tangrot J."/>
            <person name="Rosling A."/>
        </authorList>
    </citation>
    <scope>NUCLEOTIDE SEQUENCE</scope>
    <source>
        <strain evidence="1">AU212A</strain>
    </source>
</reference>
<protein>
    <submittedName>
        <fullName evidence="1">11037_t:CDS:1</fullName>
    </submittedName>
</protein>
<comment type="caution">
    <text evidence="1">The sequence shown here is derived from an EMBL/GenBank/DDBJ whole genome shotgun (WGS) entry which is preliminary data.</text>
</comment>
<evidence type="ECO:0000313" key="1">
    <source>
        <dbReference type="EMBL" id="CAG8582119.1"/>
    </source>
</evidence>